<dbReference type="GO" id="GO:0016987">
    <property type="term" value="F:sigma factor activity"/>
    <property type="evidence" value="ECO:0007669"/>
    <property type="project" value="UniProtKB-KW"/>
</dbReference>
<dbReference type="InterPro" id="IPR036388">
    <property type="entry name" value="WH-like_DNA-bd_sf"/>
</dbReference>
<dbReference type="EMBL" id="LUUB01000125">
    <property type="protein sequence ID" value="OAE97367.1"/>
    <property type="molecule type" value="Genomic_DNA"/>
</dbReference>
<keyword evidence="3" id="KW-0731">Sigma factor</keyword>
<dbReference type="InterPro" id="IPR013325">
    <property type="entry name" value="RNA_pol_sigma_r2"/>
</dbReference>
<protein>
    <submittedName>
        <fullName evidence="8">RNA polymerase subunit sigma</fullName>
    </submittedName>
</protein>
<dbReference type="InterPro" id="IPR013249">
    <property type="entry name" value="RNA_pol_sigma70_r4_t2"/>
</dbReference>
<name>A0A176Y8P7_9BRAD</name>
<dbReference type="RefSeq" id="WP_063708836.1">
    <property type="nucleotide sequence ID" value="NZ_LUUB01000125.1"/>
</dbReference>
<dbReference type="Pfam" id="PF04542">
    <property type="entry name" value="Sigma70_r2"/>
    <property type="match status" value="1"/>
</dbReference>
<dbReference type="SUPFAM" id="SSF88946">
    <property type="entry name" value="Sigma2 domain of RNA polymerase sigma factors"/>
    <property type="match status" value="1"/>
</dbReference>
<dbReference type="GO" id="GO:0003677">
    <property type="term" value="F:DNA binding"/>
    <property type="evidence" value="ECO:0007669"/>
    <property type="project" value="UniProtKB-KW"/>
</dbReference>
<evidence type="ECO:0000256" key="4">
    <source>
        <dbReference type="ARBA" id="ARBA00023125"/>
    </source>
</evidence>
<dbReference type="PANTHER" id="PTHR43133">
    <property type="entry name" value="RNA POLYMERASE ECF-TYPE SIGMA FACTO"/>
    <property type="match status" value="1"/>
</dbReference>
<accession>A0A176Y8P7</accession>
<keyword evidence="9" id="KW-1185">Reference proteome</keyword>
<reference evidence="8 9" key="1">
    <citation type="submission" date="2016-03" db="EMBL/GenBank/DDBJ databases">
        <title>Draft Genome Sequence of the Strain BR 10245 (Bradyrhizobium sp.) isolated from nodules of Centrolobium paraense.</title>
        <authorList>
            <person name="Simoes-Araujo J.L.Sr."/>
            <person name="Barauna A.C."/>
            <person name="Silva K."/>
            <person name="Zilli J.E."/>
        </authorList>
    </citation>
    <scope>NUCLEOTIDE SEQUENCE [LARGE SCALE GENOMIC DNA]</scope>
    <source>
        <strain evidence="8 9">BR 10245</strain>
    </source>
</reference>
<gene>
    <name evidence="8" type="ORF">AYJ54_35295</name>
</gene>
<proteinExistence type="inferred from homology"/>
<dbReference type="AlphaFoldDB" id="A0A176Y8P7"/>
<evidence type="ECO:0000313" key="9">
    <source>
        <dbReference type="Proteomes" id="UP000076959"/>
    </source>
</evidence>
<feature type="domain" description="RNA polymerase sigma factor 70 region 4 type 2" evidence="7">
    <location>
        <begin position="124"/>
        <end position="175"/>
    </location>
</feature>
<dbReference type="STRING" id="1505087.AYJ54_35295"/>
<evidence type="ECO:0000256" key="5">
    <source>
        <dbReference type="ARBA" id="ARBA00023163"/>
    </source>
</evidence>
<evidence type="ECO:0000256" key="2">
    <source>
        <dbReference type="ARBA" id="ARBA00023015"/>
    </source>
</evidence>
<evidence type="ECO:0000256" key="3">
    <source>
        <dbReference type="ARBA" id="ARBA00023082"/>
    </source>
</evidence>
<feature type="domain" description="RNA polymerase sigma-70 region 2" evidence="6">
    <location>
        <begin position="27"/>
        <end position="96"/>
    </location>
</feature>
<evidence type="ECO:0000259" key="7">
    <source>
        <dbReference type="Pfam" id="PF08281"/>
    </source>
</evidence>
<dbReference type="SUPFAM" id="SSF88659">
    <property type="entry name" value="Sigma3 and sigma4 domains of RNA polymerase sigma factors"/>
    <property type="match status" value="1"/>
</dbReference>
<dbReference type="NCBIfam" id="TIGR02937">
    <property type="entry name" value="sigma70-ECF"/>
    <property type="match status" value="1"/>
</dbReference>
<comment type="caution">
    <text evidence="8">The sequence shown here is derived from an EMBL/GenBank/DDBJ whole genome shotgun (WGS) entry which is preliminary data.</text>
</comment>
<evidence type="ECO:0000256" key="1">
    <source>
        <dbReference type="ARBA" id="ARBA00010641"/>
    </source>
</evidence>
<evidence type="ECO:0000313" key="8">
    <source>
        <dbReference type="EMBL" id="OAE97367.1"/>
    </source>
</evidence>
<dbReference type="InterPro" id="IPR014284">
    <property type="entry name" value="RNA_pol_sigma-70_dom"/>
</dbReference>
<keyword evidence="2" id="KW-0805">Transcription regulation</keyword>
<dbReference type="PANTHER" id="PTHR43133:SF58">
    <property type="entry name" value="ECF RNA POLYMERASE SIGMA FACTOR SIGD"/>
    <property type="match status" value="1"/>
</dbReference>
<dbReference type="NCBIfam" id="NF009191">
    <property type="entry name" value="PRK12539.1"/>
    <property type="match status" value="1"/>
</dbReference>
<dbReference type="GO" id="GO:0006352">
    <property type="term" value="P:DNA-templated transcription initiation"/>
    <property type="evidence" value="ECO:0007669"/>
    <property type="project" value="InterPro"/>
</dbReference>
<dbReference type="InterPro" id="IPR013324">
    <property type="entry name" value="RNA_pol_sigma_r3/r4-like"/>
</dbReference>
<dbReference type="InterPro" id="IPR007627">
    <property type="entry name" value="RNA_pol_sigma70_r2"/>
</dbReference>
<dbReference type="Gene3D" id="1.10.10.10">
    <property type="entry name" value="Winged helix-like DNA-binding domain superfamily/Winged helix DNA-binding domain"/>
    <property type="match status" value="1"/>
</dbReference>
<sequence>MTTPETELKALMLASQSGDAAAHRRLLERLSRHLRAYYKRKLASFGKGATEAEDLVQEALLAIHIQRHSYDPAELLTPWVHAIARYKLIDFLRRSRTSRADVPIDEADDIMANDDHVATENSYDIRRLIEKLPRNMQYAIGAVKLEGLSVAEAARRYRLSEPAIKVSIHRGLKALADLIAKEVKS</sequence>
<comment type="similarity">
    <text evidence="1">Belongs to the sigma-70 factor family. ECF subfamily.</text>
</comment>
<organism evidence="8 9">
    <name type="scientific">Bradyrhizobium centrolobii</name>
    <dbReference type="NCBI Taxonomy" id="1505087"/>
    <lineage>
        <taxon>Bacteria</taxon>
        <taxon>Pseudomonadati</taxon>
        <taxon>Pseudomonadota</taxon>
        <taxon>Alphaproteobacteria</taxon>
        <taxon>Hyphomicrobiales</taxon>
        <taxon>Nitrobacteraceae</taxon>
        <taxon>Bradyrhizobium</taxon>
    </lineage>
</organism>
<dbReference type="OrthoDB" id="7041663at2"/>
<evidence type="ECO:0000259" key="6">
    <source>
        <dbReference type="Pfam" id="PF04542"/>
    </source>
</evidence>
<dbReference type="Gene3D" id="1.10.1740.10">
    <property type="match status" value="1"/>
</dbReference>
<keyword evidence="4" id="KW-0238">DNA-binding</keyword>
<keyword evidence="5" id="KW-0804">Transcription</keyword>
<dbReference type="Proteomes" id="UP000076959">
    <property type="component" value="Unassembled WGS sequence"/>
</dbReference>
<dbReference type="InterPro" id="IPR039425">
    <property type="entry name" value="RNA_pol_sigma-70-like"/>
</dbReference>
<dbReference type="Pfam" id="PF08281">
    <property type="entry name" value="Sigma70_r4_2"/>
    <property type="match status" value="1"/>
</dbReference>